<protein>
    <recommendedName>
        <fullName evidence="3">DUF4220 domain-containing protein</fullName>
    </recommendedName>
</protein>
<name>A0A8T0PNA8_PANVG</name>
<dbReference type="PANTHER" id="PTHR31325">
    <property type="entry name" value="OS01G0798800 PROTEIN-RELATED"/>
    <property type="match status" value="1"/>
</dbReference>
<feature type="compositionally biased region" description="Low complexity" evidence="1">
    <location>
        <begin position="767"/>
        <end position="796"/>
    </location>
</feature>
<evidence type="ECO:0000313" key="4">
    <source>
        <dbReference type="EMBL" id="KAG2563443.1"/>
    </source>
</evidence>
<feature type="region of interest" description="Disordered" evidence="1">
    <location>
        <begin position="696"/>
        <end position="724"/>
    </location>
</feature>
<proteinExistence type="predicted"/>
<dbReference type="Proteomes" id="UP000823388">
    <property type="component" value="Chromosome 8K"/>
</dbReference>
<organism evidence="4 5">
    <name type="scientific">Panicum virgatum</name>
    <name type="common">Blackwell switchgrass</name>
    <dbReference type="NCBI Taxonomy" id="38727"/>
    <lineage>
        <taxon>Eukaryota</taxon>
        <taxon>Viridiplantae</taxon>
        <taxon>Streptophyta</taxon>
        <taxon>Embryophyta</taxon>
        <taxon>Tracheophyta</taxon>
        <taxon>Spermatophyta</taxon>
        <taxon>Magnoliopsida</taxon>
        <taxon>Liliopsida</taxon>
        <taxon>Poales</taxon>
        <taxon>Poaceae</taxon>
        <taxon>PACMAD clade</taxon>
        <taxon>Panicoideae</taxon>
        <taxon>Panicodae</taxon>
        <taxon>Paniceae</taxon>
        <taxon>Panicinae</taxon>
        <taxon>Panicum</taxon>
        <taxon>Panicum sect. Hiantes</taxon>
    </lineage>
</organism>
<dbReference type="Pfam" id="PF13968">
    <property type="entry name" value="DUF4220"/>
    <property type="match status" value="1"/>
</dbReference>
<dbReference type="AlphaFoldDB" id="A0A8T0PNA8"/>
<gene>
    <name evidence="4" type="ORF">PVAP13_8KG382600</name>
</gene>
<keyword evidence="2" id="KW-1133">Transmembrane helix</keyword>
<feature type="region of interest" description="Disordered" evidence="1">
    <location>
        <begin position="763"/>
        <end position="831"/>
    </location>
</feature>
<dbReference type="InterPro" id="IPR007658">
    <property type="entry name" value="DUF594"/>
</dbReference>
<dbReference type="InterPro" id="IPR025315">
    <property type="entry name" value="DUF4220"/>
</dbReference>
<evidence type="ECO:0000256" key="1">
    <source>
        <dbReference type="SAM" id="MobiDB-lite"/>
    </source>
</evidence>
<keyword evidence="2" id="KW-0472">Membrane</keyword>
<accession>A0A8T0PNA8</accession>
<sequence>MEDIRSLITYLIINWNQDTYILFRIRFMIGLLLALYIIMCACGVAPFSPKSDKSSTLNLVDALSDSILVYILGAMQATSSKNQAFPVLALALVSYRSTLNSLTRYGTYAELRNMLKLSAVAYMNVTHGFSLVLKSLNRILARHRVSESLWHGQSSELLQEYMDAVTPERCNPETMEGYTYLVYGEAKRNKKAGHSLYNLRSLITLDKVWRHGHPLLRCINKQGNNMKDMCLAVALSRLRRCRLEGATLHAGSSVSTTRKLIYSQILTNAAEGNAEKAFETLGMELSFLNDCLHTSFPMVFCEGSLLSLTFTLLQSVIRYSTALWLIIDVDHRLERKNTVHEPYLDYSFTAMAIACVMGVDIFEVIMYILSDWTTLLCICKYVNGSTIFRHFIFSWGRNIFNSHRNPCLRTRTGQYIYVQSLSYIPWKWKLLHTLSMGVVASKGDGTKLSDAIKLPETVKARVFEALCSLSSRSFEGHHLPAADLMPLCATEQQANHQHYWHECLQLPTCSQVVLVWHIATSFCEMKLAQDWGMDLKNKQELLIVDEKSLDGDLKTNYEVANSLSRYCAYLLVARPDLLPDTILVPKVILQKAVSQAHRMLRDCNSVHSMYKLLAVAQDEPSVQDRQDRKLSIDVVQRGAVLGRKLIEDEHRWEFLAKGPLAFLKLLLVRSSEVLILLLVLELRIVYRTKHAHASKQVQTIRNSTPNNINSTKRGMGQPACAHRPSSNAKAHAKYLEFGGEFVTLVWALFCHCGIERSQLWQENANTSRNSSPGSSSQQSNGCLAPTTQVHQQTVVVSAPLAAQPDGHASDLESGGDTEEVLETSPTPQGTS</sequence>
<dbReference type="Pfam" id="PF04578">
    <property type="entry name" value="DUF594"/>
    <property type="match status" value="1"/>
</dbReference>
<feature type="domain" description="DUF4220" evidence="3">
    <location>
        <begin position="60"/>
        <end position="380"/>
    </location>
</feature>
<feature type="transmembrane region" description="Helical" evidence="2">
    <location>
        <begin position="21"/>
        <end position="47"/>
    </location>
</feature>
<comment type="caution">
    <text evidence="4">The sequence shown here is derived from an EMBL/GenBank/DDBJ whole genome shotgun (WGS) entry which is preliminary data.</text>
</comment>
<evidence type="ECO:0000313" key="5">
    <source>
        <dbReference type="Proteomes" id="UP000823388"/>
    </source>
</evidence>
<dbReference type="EMBL" id="CM029051">
    <property type="protein sequence ID" value="KAG2563443.1"/>
    <property type="molecule type" value="Genomic_DNA"/>
</dbReference>
<keyword evidence="2" id="KW-0812">Transmembrane</keyword>
<feature type="compositionally biased region" description="Polar residues" evidence="1">
    <location>
        <begin position="696"/>
        <end position="712"/>
    </location>
</feature>
<reference evidence="4" key="1">
    <citation type="submission" date="2020-05" db="EMBL/GenBank/DDBJ databases">
        <title>WGS assembly of Panicum virgatum.</title>
        <authorList>
            <person name="Lovell J.T."/>
            <person name="Jenkins J."/>
            <person name="Shu S."/>
            <person name="Juenger T.E."/>
            <person name="Schmutz J."/>
        </authorList>
    </citation>
    <scope>NUCLEOTIDE SEQUENCE</scope>
    <source>
        <strain evidence="4">AP13</strain>
    </source>
</reference>
<evidence type="ECO:0000259" key="3">
    <source>
        <dbReference type="Pfam" id="PF13968"/>
    </source>
</evidence>
<keyword evidence="5" id="KW-1185">Reference proteome</keyword>
<evidence type="ECO:0000256" key="2">
    <source>
        <dbReference type="SAM" id="Phobius"/>
    </source>
</evidence>